<name>A0A940MR08_9PROT</name>
<comment type="caution">
    <text evidence="5">The sequence shown here is derived from an EMBL/GenBank/DDBJ whole genome shotgun (WGS) entry which is preliminary data.</text>
</comment>
<dbReference type="PANTHER" id="PTHR34383:SF3">
    <property type="entry name" value="POLYPHOSPHATE:AMP PHOSPHOTRANSFERASE"/>
    <property type="match status" value="1"/>
</dbReference>
<dbReference type="GO" id="GO:0006797">
    <property type="term" value="P:polyphosphate metabolic process"/>
    <property type="evidence" value="ECO:0007669"/>
    <property type="project" value="InterPro"/>
</dbReference>
<organism evidence="5 6">
    <name type="scientific">Roseomonas indoligenes</name>
    <dbReference type="NCBI Taxonomy" id="2820811"/>
    <lineage>
        <taxon>Bacteria</taxon>
        <taxon>Pseudomonadati</taxon>
        <taxon>Pseudomonadota</taxon>
        <taxon>Alphaproteobacteria</taxon>
        <taxon>Acetobacterales</taxon>
        <taxon>Roseomonadaceae</taxon>
        <taxon>Roseomonas</taxon>
    </lineage>
</organism>
<evidence type="ECO:0000313" key="6">
    <source>
        <dbReference type="Proteomes" id="UP000677537"/>
    </source>
</evidence>
<dbReference type="Gene3D" id="3.40.50.300">
    <property type="entry name" value="P-loop containing nucleotide triphosphate hydrolases"/>
    <property type="match status" value="1"/>
</dbReference>
<evidence type="ECO:0000313" key="5">
    <source>
        <dbReference type="EMBL" id="MBP0491884.1"/>
    </source>
</evidence>
<dbReference type="InterPro" id="IPR022488">
    <property type="entry name" value="PPK2-related"/>
</dbReference>
<dbReference type="InterPro" id="IPR016898">
    <property type="entry name" value="Polyphosphate_phosphotransfera"/>
</dbReference>
<accession>A0A940MR08</accession>
<evidence type="ECO:0000256" key="3">
    <source>
        <dbReference type="ARBA" id="ARBA00022777"/>
    </source>
</evidence>
<feature type="domain" description="Polyphosphate kinase-2-related" evidence="4">
    <location>
        <begin position="37"/>
        <end position="270"/>
    </location>
</feature>
<keyword evidence="3 5" id="KW-0418">Kinase</keyword>
<dbReference type="SUPFAM" id="SSF52540">
    <property type="entry name" value="P-loop containing nucleoside triphosphate hydrolases"/>
    <property type="match status" value="1"/>
</dbReference>
<sequence>MSKSPVHAFAEACRVTTGKGFALSHYPTDDNGGLDLGKKDGEAMLEATVARIAEQQGRLYADAHWSVLCIFQATDTAGKDGAIKHVFSGVNPAGMQVESFSAPSTLERSHGFLWRHDVALPRRGRIGVHNRSWYEEVLVPRVQPAILQGSSIPPKLLGPEIWQERLEDIASHERYLSRQGMLVLKFFLHLGEEEQRQRLLARIEEPTKNWKFQAGDLADRSRYADYMAAYEDAIRATAAPHAPWFVIPADRKWLARLLVAEVVASAMESLDLKFPELDSAGEAALLRARDALAT</sequence>
<comment type="similarity">
    <text evidence="1">Belongs to the polyphosphate kinase 2 (PPK2) family. Class I subfamily.</text>
</comment>
<evidence type="ECO:0000256" key="2">
    <source>
        <dbReference type="ARBA" id="ARBA00022679"/>
    </source>
</evidence>
<dbReference type="AlphaFoldDB" id="A0A940MR08"/>
<dbReference type="PANTHER" id="PTHR34383">
    <property type="entry name" value="POLYPHOSPHATE:AMP PHOSPHOTRANSFERASE-RELATED"/>
    <property type="match status" value="1"/>
</dbReference>
<keyword evidence="2" id="KW-0808">Transferase</keyword>
<dbReference type="GO" id="GO:0008976">
    <property type="term" value="F:polyphosphate kinase activity"/>
    <property type="evidence" value="ECO:0007669"/>
    <property type="project" value="InterPro"/>
</dbReference>
<dbReference type="Pfam" id="PF03976">
    <property type="entry name" value="PPK2"/>
    <property type="match status" value="1"/>
</dbReference>
<reference evidence="5" key="1">
    <citation type="submission" date="2021-03" db="EMBL/GenBank/DDBJ databases">
        <authorList>
            <person name="So Y."/>
        </authorList>
    </citation>
    <scope>NUCLEOTIDE SEQUENCE</scope>
    <source>
        <strain evidence="5">SG15</strain>
    </source>
</reference>
<evidence type="ECO:0000259" key="4">
    <source>
        <dbReference type="Pfam" id="PF03976"/>
    </source>
</evidence>
<evidence type="ECO:0000256" key="1">
    <source>
        <dbReference type="ARBA" id="ARBA00009924"/>
    </source>
</evidence>
<dbReference type="PIRSF" id="PIRSF028756">
    <property type="entry name" value="PPK2_prd"/>
    <property type="match status" value="1"/>
</dbReference>
<dbReference type="EMBL" id="JAGIZA010000002">
    <property type="protein sequence ID" value="MBP0491884.1"/>
    <property type="molecule type" value="Genomic_DNA"/>
</dbReference>
<proteinExistence type="inferred from homology"/>
<dbReference type="InterPro" id="IPR027417">
    <property type="entry name" value="P-loop_NTPase"/>
</dbReference>
<dbReference type="InterPro" id="IPR022300">
    <property type="entry name" value="PPK2-rel_1"/>
</dbReference>
<keyword evidence="6" id="KW-1185">Reference proteome</keyword>
<dbReference type="NCBIfam" id="TIGR03709">
    <property type="entry name" value="PPK2_rel_1"/>
    <property type="match status" value="1"/>
</dbReference>
<dbReference type="RefSeq" id="WP_209370841.1">
    <property type="nucleotide sequence ID" value="NZ_JAGIZA010000002.1"/>
</dbReference>
<protein>
    <submittedName>
        <fullName evidence="5">Polyphosphate kinase 2 family protein</fullName>
    </submittedName>
</protein>
<dbReference type="Proteomes" id="UP000677537">
    <property type="component" value="Unassembled WGS sequence"/>
</dbReference>
<gene>
    <name evidence="5" type="ORF">J5Y10_03735</name>
</gene>